<evidence type="ECO:0000313" key="1">
    <source>
        <dbReference type="EMBL" id="KAJ5079591.1"/>
    </source>
</evidence>
<dbReference type="EMBL" id="JAPDFW010000026">
    <property type="protein sequence ID" value="KAJ5079591.1"/>
    <property type="molecule type" value="Genomic_DNA"/>
</dbReference>
<name>A0A9Q0LVU4_ANAIG</name>
<gene>
    <name evidence="1" type="ORF">M0811_14415</name>
</gene>
<dbReference type="AlphaFoldDB" id="A0A9Q0LVU4"/>
<dbReference type="Proteomes" id="UP001149090">
    <property type="component" value="Unassembled WGS sequence"/>
</dbReference>
<keyword evidence="2" id="KW-1185">Reference proteome</keyword>
<accession>A0A9Q0LVU4</accession>
<organism evidence="1 2">
    <name type="scientific">Anaeramoeba ignava</name>
    <name type="common">Anaerobic marine amoeba</name>
    <dbReference type="NCBI Taxonomy" id="1746090"/>
    <lineage>
        <taxon>Eukaryota</taxon>
        <taxon>Metamonada</taxon>
        <taxon>Anaeramoebidae</taxon>
        <taxon>Anaeramoeba</taxon>
    </lineage>
</organism>
<proteinExistence type="predicted"/>
<reference evidence="1" key="1">
    <citation type="submission" date="2022-10" db="EMBL/GenBank/DDBJ databases">
        <title>Novel sulphate-reducing endosymbionts in the free-living metamonad Anaeramoeba.</title>
        <authorList>
            <person name="Jerlstrom-Hultqvist J."/>
            <person name="Cepicka I."/>
            <person name="Gallot-Lavallee L."/>
            <person name="Salas-Leiva D."/>
            <person name="Curtis B.A."/>
            <person name="Zahonova K."/>
            <person name="Pipaliya S."/>
            <person name="Dacks J."/>
            <person name="Roger A.J."/>
        </authorList>
    </citation>
    <scope>NUCLEOTIDE SEQUENCE</scope>
    <source>
        <strain evidence="1">BMAN</strain>
    </source>
</reference>
<sequence>MEQTTRGGIKRNSNNQQYLNHSKIIQEIKSHYSHHSHHSHYSNHPSYHLHIIQKFKSKNSKIQVNQIILKKFEIQIIQEIQIEVKSNHSRKLNQSTFKSINTYTHFRNSHQINPFKKKSTHFNHHSKFKSKSNHFKEIESRNSNKNQRIQQFQMKMIILFSDILLQVLCQNSEKEQQ</sequence>
<evidence type="ECO:0000313" key="2">
    <source>
        <dbReference type="Proteomes" id="UP001149090"/>
    </source>
</evidence>
<protein>
    <submittedName>
        <fullName evidence="1">Uncharacterized protein</fullName>
    </submittedName>
</protein>
<comment type="caution">
    <text evidence="1">The sequence shown here is derived from an EMBL/GenBank/DDBJ whole genome shotgun (WGS) entry which is preliminary data.</text>
</comment>